<evidence type="ECO:0000256" key="7">
    <source>
        <dbReference type="SAM" id="Phobius"/>
    </source>
</evidence>
<comment type="caution">
    <text evidence="10">The sequence shown here is derived from an EMBL/GenBank/DDBJ whole genome shotgun (WGS) entry which is preliminary data.</text>
</comment>
<evidence type="ECO:0000256" key="3">
    <source>
        <dbReference type="ARBA" id="ARBA00022475"/>
    </source>
</evidence>
<evidence type="ECO:0000256" key="6">
    <source>
        <dbReference type="ARBA" id="ARBA00023136"/>
    </source>
</evidence>
<evidence type="ECO:0000313" key="11">
    <source>
        <dbReference type="Proteomes" id="UP001628220"/>
    </source>
</evidence>
<evidence type="ECO:0000259" key="8">
    <source>
        <dbReference type="Pfam" id="PF02687"/>
    </source>
</evidence>
<proteinExistence type="inferred from homology"/>
<organism evidence="10 11">
    <name type="scientific">Porphyromonas miyakawae</name>
    <dbReference type="NCBI Taxonomy" id="3137470"/>
    <lineage>
        <taxon>Bacteria</taxon>
        <taxon>Pseudomonadati</taxon>
        <taxon>Bacteroidota</taxon>
        <taxon>Bacteroidia</taxon>
        <taxon>Bacteroidales</taxon>
        <taxon>Porphyromonadaceae</taxon>
        <taxon>Porphyromonas</taxon>
    </lineage>
</organism>
<dbReference type="PANTHER" id="PTHR30489">
    <property type="entry name" value="LIPOPROTEIN-RELEASING SYSTEM TRANSMEMBRANE PROTEIN LOLE"/>
    <property type="match status" value="1"/>
</dbReference>
<evidence type="ECO:0000256" key="4">
    <source>
        <dbReference type="ARBA" id="ARBA00022692"/>
    </source>
</evidence>
<gene>
    <name evidence="10" type="ORF">Tsumi_06230</name>
</gene>
<protein>
    <submittedName>
        <fullName evidence="10">ABC transporter permease</fullName>
    </submittedName>
</protein>
<keyword evidence="5 7" id="KW-1133">Transmembrane helix</keyword>
<dbReference type="Pfam" id="PF02687">
    <property type="entry name" value="FtsX"/>
    <property type="match status" value="1"/>
</dbReference>
<dbReference type="Pfam" id="PF12704">
    <property type="entry name" value="MacB_PCD"/>
    <property type="match status" value="1"/>
</dbReference>
<feature type="transmembrane region" description="Helical" evidence="7">
    <location>
        <begin position="365"/>
        <end position="387"/>
    </location>
</feature>
<keyword evidence="11" id="KW-1185">Reference proteome</keyword>
<keyword evidence="6 7" id="KW-0472">Membrane</keyword>
<feature type="transmembrane region" description="Helical" evidence="7">
    <location>
        <begin position="14"/>
        <end position="35"/>
    </location>
</feature>
<keyword evidence="4 7" id="KW-0812">Transmembrane</keyword>
<dbReference type="EMBL" id="BAAFSF010000001">
    <property type="protein sequence ID" value="GAB1251519.1"/>
    <property type="molecule type" value="Genomic_DNA"/>
</dbReference>
<dbReference type="PANTHER" id="PTHR30489:SF0">
    <property type="entry name" value="LIPOPROTEIN-RELEASING SYSTEM TRANSMEMBRANE PROTEIN LOLE"/>
    <property type="match status" value="1"/>
</dbReference>
<evidence type="ECO:0000256" key="5">
    <source>
        <dbReference type="ARBA" id="ARBA00022989"/>
    </source>
</evidence>
<evidence type="ECO:0000256" key="1">
    <source>
        <dbReference type="ARBA" id="ARBA00004651"/>
    </source>
</evidence>
<dbReference type="InterPro" id="IPR051447">
    <property type="entry name" value="Lipoprotein-release_system"/>
</dbReference>
<feature type="transmembrane region" description="Helical" evidence="7">
    <location>
        <begin position="310"/>
        <end position="337"/>
    </location>
</feature>
<dbReference type="InterPro" id="IPR025857">
    <property type="entry name" value="MacB_PCD"/>
</dbReference>
<evidence type="ECO:0000313" key="10">
    <source>
        <dbReference type="EMBL" id="GAB1251519.1"/>
    </source>
</evidence>
<dbReference type="Proteomes" id="UP001628220">
    <property type="component" value="Unassembled WGS sequence"/>
</dbReference>
<feature type="transmembrane region" description="Helical" evidence="7">
    <location>
        <begin position="267"/>
        <end position="289"/>
    </location>
</feature>
<feature type="domain" description="MacB-like periplasmic core" evidence="9">
    <location>
        <begin position="16"/>
        <end position="227"/>
    </location>
</feature>
<evidence type="ECO:0000259" key="9">
    <source>
        <dbReference type="Pfam" id="PF12704"/>
    </source>
</evidence>
<keyword evidence="3" id="KW-1003">Cell membrane</keyword>
<sequence>MYARSEEHSAVERLIAFTIAGVALCLAVVQLTLLVSQGFKQSVRERIVVARGDLIISPYEESNTYVDASEDMLHFLSNLPHIEGLRTVLETTGILKSDSAFVATHLMGVSSFDSFREVEDLLIEGEVPSRDQVLQYNNCALLPLETAKKLDKKVGDKVLLYLYEEGDIVMKQLSVVGILNQPLASGSTSVIYLPYLQRALGLKEHSVSRIELFTSPQVEKKEVVASVVEQLSHSSYSQNQHLGINTCEELMPSVYHWIDMLDGNVTLLITIMVIVAAFTMMTGLLILILSRVRMIGILKSLGASNRSIGYIFLFLAAKIIFLGIIGGNMITGILAFVQNRFHLLRLDADIYYVSYVPLTFSFNSWLAVNIGAFLIILLLFFLPTSVVSRIKPAGIMRFQ</sequence>
<comment type="subcellular location">
    <subcellularLocation>
        <location evidence="1">Cell membrane</location>
        <topology evidence="1">Multi-pass membrane protein</topology>
    </subcellularLocation>
</comment>
<accession>A0ABQ0E1H9</accession>
<reference evidence="10 11" key="1">
    <citation type="journal article" date="2025" name="Int. J. Syst. Evol. Microbiol.">
        <title>Desulfovibrio falkowii sp. nov., Porphyromonas miyakawae sp. nov., Mediterraneibacter flintii sp. nov. and Owariibacterium komagatae gen. nov., sp. nov., isolated from human faeces.</title>
        <authorList>
            <person name="Hamaguchi T."/>
            <person name="Ohara M."/>
            <person name="Hisatomi A."/>
            <person name="Sekiguchi K."/>
            <person name="Takeda J.I."/>
            <person name="Ueyama J."/>
            <person name="Ito M."/>
            <person name="Nishiwaki H."/>
            <person name="Ogi T."/>
            <person name="Hirayama M."/>
            <person name="Ohkuma M."/>
            <person name="Sakamoto M."/>
            <person name="Ohno K."/>
        </authorList>
    </citation>
    <scope>NUCLEOTIDE SEQUENCE [LARGE SCALE GENOMIC DNA]</scope>
    <source>
        <strain evidence="10 11">13CB11C</strain>
    </source>
</reference>
<evidence type="ECO:0000256" key="2">
    <source>
        <dbReference type="ARBA" id="ARBA00005236"/>
    </source>
</evidence>
<name>A0ABQ0E1H9_9PORP</name>
<dbReference type="InterPro" id="IPR003838">
    <property type="entry name" value="ABC3_permease_C"/>
</dbReference>
<feature type="domain" description="ABC3 transporter permease C-terminal" evidence="8">
    <location>
        <begin position="267"/>
        <end position="392"/>
    </location>
</feature>
<comment type="similarity">
    <text evidence="2">Belongs to the ABC-4 integral membrane protein family. LolC/E subfamily.</text>
</comment>